<name>X1LWW9_9ZZZZ</name>
<dbReference type="InterPro" id="IPR050219">
    <property type="entry name" value="DnaG_primase"/>
</dbReference>
<dbReference type="AlphaFoldDB" id="X1LWW9"/>
<dbReference type="GO" id="GO:0005737">
    <property type="term" value="C:cytoplasm"/>
    <property type="evidence" value="ECO:0007669"/>
    <property type="project" value="TreeGrafter"/>
</dbReference>
<feature type="domain" description="DNA primase DnaB-helicase binding" evidence="1">
    <location>
        <begin position="67"/>
        <end position="120"/>
    </location>
</feature>
<dbReference type="PANTHER" id="PTHR30313">
    <property type="entry name" value="DNA PRIMASE"/>
    <property type="match status" value="1"/>
</dbReference>
<organism evidence="2">
    <name type="scientific">marine sediment metagenome</name>
    <dbReference type="NCBI Taxonomy" id="412755"/>
    <lineage>
        <taxon>unclassified sequences</taxon>
        <taxon>metagenomes</taxon>
        <taxon>ecological metagenomes</taxon>
    </lineage>
</organism>
<evidence type="ECO:0000259" key="1">
    <source>
        <dbReference type="Pfam" id="PF10410"/>
    </source>
</evidence>
<dbReference type="Gene3D" id="3.40.1360.10">
    <property type="match status" value="1"/>
</dbReference>
<dbReference type="Pfam" id="PF13155">
    <property type="entry name" value="Toprim_2"/>
    <property type="match status" value="1"/>
</dbReference>
<dbReference type="GO" id="GO:0016779">
    <property type="term" value="F:nucleotidyltransferase activity"/>
    <property type="evidence" value="ECO:0007669"/>
    <property type="project" value="InterPro"/>
</dbReference>
<accession>X1LWW9</accession>
<protein>
    <recommendedName>
        <fullName evidence="1">DNA primase DnaB-helicase binding domain-containing protein</fullName>
    </recommendedName>
</protein>
<gene>
    <name evidence="2" type="ORF">S06H3_01734</name>
</gene>
<proteinExistence type="predicted"/>
<evidence type="ECO:0000313" key="2">
    <source>
        <dbReference type="EMBL" id="GAH98618.1"/>
    </source>
</evidence>
<dbReference type="InterPro" id="IPR019475">
    <property type="entry name" value="DNA_primase_DnaB-bd"/>
</dbReference>
<sequence length="304" mass="34176">MTKNITLALDADAAGDEASLRAVGYENTLDAEVKVIILPRGKDPDDVIKEDAKAWEKLLREALPVVDYTFNMVTSELDLTTAKGKSSAVDKLLPIIAEIKDDIRQAHYLQKLAHLLKVSERSIEAALTRIRPRPGRGRVEEPKPEVATHLHPLLSSPIEEYCLALLLQHPELKYRQEGLSPEYFETSENREIFIAWQRSDKIESLKEGLDSATHEHLDSLLTRNLLSTKIEQKYAECALRLREKFLRSLATKIEAVLALEAQSGGRAADLAKLKEQGVEVNIQLGEVFAQKSRRRSEQRGVRSP</sequence>
<comment type="caution">
    <text evidence="2">The sequence shown here is derived from an EMBL/GenBank/DDBJ whole genome shotgun (WGS) entry which is preliminary data.</text>
</comment>
<reference evidence="2" key="1">
    <citation type="journal article" date="2014" name="Front. Microbiol.">
        <title>High frequency of phylogenetically diverse reductive dehalogenase-homologous genes in deep subseafloor sedimentary metagenomes.</title>
        <authorList>
            <person name="Kawai M."/>
            <person name="Futagami T."/>
            <person name="Toyoda A."/>
            <person name="Takaki Y."/>
            <person name="Nishi S."/>
            <person name="Hori S."/>
            <person name="Arai W."/>
            <person name="Tsubouchi T."/>
            <person name="Morono Y."/>
            <person name="Uchiyama I."/>
            <person name="Ito T."/>
            <person name="Fujiyama A."/>
            <person name="Inagaki F."/>
            <person name="Takami H."/>
        </authorList>
    </citation>
    <scope>NUCLEOTIDE SEQUENCE</scope>
    <source>
        <strain evidence="2">Expedition CK06-06</strain>
    </source>
</reference>
<dbReference type="Pfam" id="PF10410">
    <property type="entry name" value="DnaB_bind"/>
    <property type="match status" value="1"/>
</dbReference>
<dbReference type="EMBL" id="BARV01000453">
    <property type="protein sequence ID" value="GAH98618.1"/>
    <property type="molecule type" value="Genomic_DNA"/>
</dbReference>
<dbReference type="GO" id="GO:0006269">
    <property type="term" value="P:DNA replication, synthesis of primer"/>
    <property type="evidence" value="ECO:0007669"/>
    <property type="project" value="TreeGrafter"/>
</dbReference>
<dbReference type="PANTHER" id="PTHR30313:SF2">
    <property type="entry name" value="DNA PRIMASE"/>
    <property type="match status" value="1"/>
</dbReference>
<dbReference type="SUPFAM" id="SSF56731">
    <property type="entry name" value="DNA primase core"/>
    <property type="match status" value="1"/>
</dbReference>